<evidence type="ECO:0000313" key="4">
    <source>
        <dbReference type="Proteomes" id="UP000676169"/>
    </source>
</evidence>
<dbReference type="InterPro" id="IPR050561">
    <property type="entry name" value="PTP"/>
</dbReference>
<sequence length="166" mass="18523">MTVEHYTIVPGKLFAGEYPGSSDPAIASTRLASLVDEGVRTFLDLTPVEDPLEPYEERLADLMPGLRYFRHPIPDMGVPHSPMVMRGILDRIADETAAGNPVYFHCWGGIGRTGTVAGCWFREQGLGPDEALATVQQLYSALPKVRRHPTSPQTPVQFDYVRRWKK</sequence>
<dbReference type="InterPro" id="IPR029021">
    <property type="entry name" value="Prot-tyrosine_phosphatase-like"/>
</dbReference>
<dbReference type="EMBL" id="CP073100">
    <property type="protein sequence ID" value="QUE51366.1"/>
    <property type="molecule type" value="Genomic_DNA"/>
</dbReference>
<dbReference type="InterPro" id="IPR000387">
    <property type="entry name" value="Tyr_Pase_dom"/>
</dbReference>
<dbReference type="Proteomes" id="UP000676169">
    <property type="component" value="Chromosome"/>
</dbReference>
<accession>A0A975G9N3</accession>
<evidence type="ECO:0000259" key="2">
    <source>
        <dbReference type="PROSITE" id="PS50056"/>
    </source>
</evidence>
<dbReference type="PROSITE" id="PS50056">
    <property type="entry name" value="TYR_PHOSPHATASE_2"/>
    <property type="match status" value="1"/>
</dbReference>
<dbReference type="InterPro" id="IPR057023">
    <property type="entry name" value="PTP-SAK"/>
</dbReference>
<proteinExistence type="predicted"/>
<protein>
    <recommendedName>
        <fullName evidence="2">Tyrosine specific protein phosphatases domain-containing protein</fullName>
    </recommendedName>
</protein>
<dbReference type="KEGG" id="lamb:KBB96_00355"/>
<dbReference type="SUPFAM" id="SSF52799">
    <property type="entry name" value="(Phosphotyrosine protein) phosphatases II"/>
    <property type="match status" value="1"/>
</dbReference>
<keyword evidence="1" id="KW-0378">Hydrolase</keyword>
<dbReference type="Gene3D" id="3.90.190.10">
    <property type="entry name" value="Protein tyrosine phosphatase superfamily"/>
    <property type="match status" value="1"/>
</dbReference>
<dbReference type="Pfam" id="PF22784">
    <property type="entry name" value="PTP-SAK"/>
    <property type="match status" value="1"/>
</dbReference>
<name>A0A975G9N3_9BACT</name>
<feature type="domain" description="Tyrosine specific protein phosphatases" evidence="2">
    <location>
        <begin position="86"/>
        <end position="137"/>
    </location>
</feature>
<dbReference type="PANTHER" id="PTHR23339">
    <property type="entry name" value="TYROSINE SPECIFIC PROTEIN PHOSPHATASE AND DUAL SPECIFICITY PROTEIN PHOSPHATASE"/>
    <property type="match status" value="1"/>
</dbReference>
<dbReference type="GO" id="GO:0016791">
    <property type="term" value="F:phosphatase activity"/>
    <property type="evidence" value="ECO:0007669"/>
    <property type="project" value="UniProtKB-ARBA"/>
</dbReference>
<dbReference type="RefSeq" id="WP_211631505.1">
    <property type="nucleotide sequence ID" value="NZ_CP073100.1"/>
</dbReference>
<dbReference type="PROSITE" id="PS00383">
    <property type="entry name" value="TYR_PHOSPHATASE_1"/>
    <property type="match status" value="1"/>
</dbReference>
<reference evidence="3" key="1">
    <citation type="submission" date="2021-04" db="EMBL/GenBank/DDBJ databases">
        <title>Luteolibacter sp. 32A isolated from the skin of an Anderson's salamander (Ambystoma andersonii).</title>
        <authorList>
            <person name="Spergser J."/>
            <person name="Busse H.-J."/>
        </authorList>
    </citation>
    <scope>NUCLEOTIDE SEQUENCE</scope>
    <source>
        <strain evidence="3">32A</strain>
    </source>
</reference>
<dbReference type="AlphaFoldDB" id="A0A975G9N3"/>
<gene>
    <name evidence="3" type="ORF">KBB96_00355</name>
</gene>
<dbReference type="InterPro" id="IPR016130">
    <property type="entry name" value="Tyr_Pase_AS"/>
</dbReference>
<organism evidence="3 4">
    <name type="scientific">Luteolibacter ambystomatis</name>
    <dbReference type="NCBI Taxonomy" id="2824561"/>
    <lineage>
        <taxon>Bacteria</taxon>
        <taxon>Pseudomonadati</taxon>
        <taxon>Verrucomicrobiota</taxon>
        <taxon>Verrucomicrobiia</taxon>
        <taxon>Verrucomicrobiales</taxon>
        <taxon>Verrucomicrobiaceae</taxon>
        <taxon>Luteolibacter</taxon>
    </lineage>
</organism>
<evidence type="ECO:0000313" key="3">
    <source>
        <dbReference type="EMBL" id="QUE51366.1"/>
    </source>
</evidence>
<evidence type="ECO:0000256" key="1">
    <source>
        <dbReference type="ARBA" id="ARBA00022801"/>
    </source>
</evidence>
<keyword evidence="4" id="KW-1185">Reference proteome</keyword>